<reference evidence="1" key="1">
    <citation type="submission" date="2014-09" db="EMBL/GenBank/DDBJ databases">
        <authorList>
            <person name="Magalhaes I.L.F."/>
            <person name="Oliveira U."/>
            <person name="Santos F.R."/>
            <person name="Vidigal T.H.D.A."/>
            <person name="Brescovit A.D."/>
            <person name="Santos A.J."/>
        </authorList>
    </citation>
    <scope>NUCLEOTIDE SEQUENCE</scope>
    <source>
        <tissue evidence="1">Shoot tissue taken approximately 20 cm above the soil surface</tissue>
    </source>
</reference>
<sequence>MKITIVAKWSLI</sequence>
<dbReference type="EMBL" id="GBRH01257879">
    <property type="protein sequence ID" value="JAD40016.1"/>
    <property type="molecule type" value="Transcribed_RNA"/>
</dbReference>
<evidence type="ECO:0000313" key="1">
    <source>
        <dbReference type="EMBL" id="JAD40016.1"/>
    </source>
</evidence>
<accession>A0A0A8ZMI7</accession>
<protein>
    <submittedName>
        <fullName evidence="1">Uncharacterized protein</fullName>
    </submittedName>
</protein>
<organism evidence="1">
    <name type="scientific">Arundo donax</name>
    <name type="common">Giant reed</name>
    <name type="synonym">Donax arundinaceus</name>
    <dbReference type="NCBI Taxonomy" id="35708"/>
    <lineage>
        <taxon>Eukaryota</taxon>
        <taxon>Viridiplantae</taxon>
        <taxon>Streptophyta</taxon>
        <taxon>Embryophyta</taxon>
        <taxon>Tracheophyta</taxon>
        <taxon>Spermatophyta</taxon>
        <taxon>Magnoliopsida</taxon>
        <taxon>Liliopsida</taxon>
        <taxon>Poales</taxon>
        <taxon>Poaceae</taxon>
        <taxon>PACMAD clade</taxon>
        <taxon>Arundinoideae</taxon>
        <taxon>Arundineae</taxon>
        <taxon>Arundo</taxon>
    </lineage>
</organism>
<reference evidence="1" key="2">
    <citation type="journal article" date="2015" name="Data Brief">
        <title>Shoot transcriptome of the giant reed, Arundo donax.</title>
        <authorList>
            <person name="Barrero R.A."/>
            <person name="Guerrero F.D."/>
            <person name="Moolhuijzen P."/>
            <person name="Goolsby J.A."/>
            <person name="Tidwell J."/>
            <person name="Bellgard S.E."/>
            <person name="Bellgard M.I."/>
        </authorList>
    </citation>
    <scope>NUCLEOTIDE SEQUENCE</scope>
    <source>
        <tissue evidence="1">Shoot tissue taken approximately 20 cm above the soil surface</tissue>
    </source>
</reference>
<proteinExistence type="predicted"/>
<name>A0A0A8ZMI7_ARUDO</name>